<feature type="domain" description="Beta-lactamase-related" evidence="7">
    <location>
        <begin position="628"/>
        <end position="985"/>
    </location>
</feature>
<dbReference type="Gene3D" id="3.40.50.1700">
    <property type="entry name" value="Glycoside hydrolase family 3 C-terminal domain"/>
    <property type="match status" value="1"/>
</dbReference>
<dbReference type="InterPro" id="IPR001466">
    <property type="entry name" value="Beta-lactam-related"/>
</dbReference>
<evidence type="ECO:0000256" key="3">
    <source>
        <dbReference type="ARBA" id="ARBA00012663"/>
    </source>
</evidence>
<dbReference type="InterPro" id="IPR019800">
    <property type="entry name" value="Glyco_hydro_3_AS"/>
</dbReference>
<dbReference type="EMBL" id="JBHSJJ010000007">
    <property type="protein sequence ID" value="MFC4872828.1"/>
    <property type="molecule type" value="Genomic_DNA"/>
</dbReference>
<keyword evidence="5" id="KW-0326">Glycosidase</keyword>
<evidence type="ECO:0000256" key="2">
    <source>
        <dbReference type="ARBA" id="ARBA00005336"/>
    </source>
</evidence>
<gene>
    <name evidence="9" type="ORF">ACFPFU_14120</name>
</gene>
<evidence type="ECO:0000256" key="5">
    <source>
        <dbReference type="ARBA" id="ARBA00023295"/>
    </source>
</evidence>
<name>A0ABV9T316_9BACT</name>
<evidence type="ECO:0000313" key="10">
    <source>
        <dbReference type="Proteomes" id="UP001595818"/>
    </source>
</evidence>
<comment type="caution">
    <text evidence="9">The sequence shown here is derived from an EMBL/GenBank/DDBJ whole genome shotgun (WGS) entry which is preliminary data.</text>
</comment>
<evidence type="ECO:0000256" key="1">
    <source>
        <dbReference type="ARBA" id="ARBA00001231"/>
    </source>
</evidence>
<dbReference type="InterPro" id="IPR001764">
    <property type="entry name" value="Glyco_hydro_3_N"/>
</dbReference>
<comment type="catalytic activity">
    <reaction evidence="1">
        <text>Hydrolysis of terminal non-reducing N-acetyl-D-hexosamine residues in N-acetyl-beta-D-hexosaminides.</text>
        <dbReference type="EC" id="3.2.1.52"/>
    </reaction>
</comment>
<dbReference type="PANTHER" id="PTHR30480">
    <property type="entry name" value="BETA-HEXOSAMINIDASE-RELATED"/>
    <property type="match status" value="1"/>
</dbReference>
<reference evidence="10" key="1">
    <citation type="journal article" date="2019" name="Int. J. Syst. Evol. Microbiol.">
        <title>The Global Catalogue of Microorganisms (GCM) 10K type strain sequencing project: providing services to taxonomists for standard genome sequencing and annotation.</title>
        <authorList>
            <consortium name="The Broad Institute Genomics Platform"/>
            <consortium name="The Broad Institute Genome Sequencing Center for Infectious Disease"/>
            <person name="Wu L."/>
            <person name="Ma J."/>
        </authorList>
    </citation>
    <scope>NUCLEOTIDE SEQUENCE [LARGE SCALE GENOMIC DNA]</scope>
    <source>
        <strain evidence="10">CGMCC 4.7466</strain>
    </source>
</reference>
<comment type="similarity">
    <text evidence="2">Belongs to the glycosyl hydrolase 3 family.</text>
</comment>
<dbReference type="InterPro" id="IPR036881">
    <property type="entry name" value="Glyco_hydro_3_C_sf"/>
</dbReference>
<dbReference type="InterPro" id="IPR017853">
    <property type="entry name" value="GH"/>
</dbReference>
<evidence type="ECO:0000259" key="7">
    <source>
        <dbReference type="Pfam" id="PF00144"/>
    </source>
</evidence>
<accession>A0ABV9T316</accession>
<dbReference type="Pfam" id="PF00933">
    <property type="entry name" value="Glyco_hydro_3"/>
    <property type="match status" value="1"/>
</dbReference>
<protein>
    <recommendedName>
        <fullName evidence="3">beta-N-acetylhexosaminidase</fullName>
        <ecNumber evidence="3">3.2.1.52</ecNumber>
    </recommendedName>
</protein>
<dbReference type="SUPFAM" id="SSF56601">
    <property type="entry name" value="beta-lactamase/transpeptidase-like"/>
    <property type="match status" value="1"/>
</dbReference>
<dbReference type="PROSITE" id="PS00775">
    <property type="entry name" value="GLYCOSYL_HYDROL_F3"/>
    <property type="match status" value="1"/>
</dbReference>
<keyword evidence="4 9" id="KW-0378">Hydrolase</keyword>
<dbReference type="GO" id="GO:0016787">
    <property type="term" value="F:hydrolase activity"/>
    <property type="evidence" value="ECO:0007669"/>
    <property type="project" value="UniProtKB-KW"/>
</dbReference>
<feature type="domain" description="Glycoside hydrolase family 3 N-terminal" evidence="8">
    <location>
        <begin position="72"/>
        <end position="385"/>
    </location>
</feature>
<evidence type="ECO:0000256" key="4">
    <source>
        <dbReference type="ARBA" id="ARBA00022801"/>
    </source>
</evidence>
<dbReference type="Gene3D" id="3.40.710.10">
    <property type="entry name" value="DD-peptidase/beta-lactamase superfamily"/>
    <property type="match status" value="1"/>
</dbReference>
<dbReference type="Proteomes" id="UP001595818">
    <property type="component" value="Unassembled WGS sequence"/>
</dbReference>
<dbReference type="RefSeq" id="WP_377065407.1">
    <property type="nucleotide sequence ID" value="NZ_JBHSJJ010000007.1"/>
</dbReference>
<sequence>MKRYSIKTTNRTMVFPKQRTKENGLIFFIILTVSALCISLTGTIKAQTLPPFLDGSYDRWADSVFHTMDPAERIAQLIMIPAYSNKDQVHVDSISGLVKQYGVGGIIFFQGGPVRQAHMINRFQQEAKVPLMISLDGEWGLGMRLDSTMRFPYQMALGGIDDEQLLYDMGAEIARQSKRAGIHVNFAPVVDINNNANNPVIGFRSFGEEKENVAKKSLAYMKGMQDNHVLASAKHFPGHGDTNVDSHYGLPVIHFSKQRLEEVELYPFRELIGEGLGSIMVAHMNIPVLDDTPDLASTLSRPIVTGLLKEKMGYEGLVFTDALNMQGVAKFYEPGMVDVKALLAGNDMLLNTMDVKATIREIKAAINRGEITQEEIDRRVMKVLKAKAWVGLDNWQPVETENLIDDLNPPHAQYLNRRLVEASLTLLGNRDHLLPLQRLDTLRIAALSMGTDEVTAFQKGLLRYAPVDFYNFPKETDLEALVRLKEDLGKYNLVLVGIHGLGIRAGNNNYGITPEMNVFLKELAEAHRTVVSVFGNVYSLENIQGLEKADGLIAAYQESSLTQDLTSQLIFGGIGGKGRLPVHVSPQLRMGDGLPSEGGFRMSYSQPEAFGMRSDDLKGIDSLVHMAIREKAIPGAQVLVAKEGKVIYHKAFGHHTYDSLQAVALDDLYDMASITKISTSLAAFMHLRGEGKFDENETLGTYLPMVRGTNKENLKYTDILTHQARLRSWIPFWQSTVRKSGKFKWFTMKNDSTRRFPIRVAQNLYIHRKYGDKIYKEILDSPLNPEPGYVYSDLSFILAPKVVEEITGENFYAYLKKNLYDPLGAASLTFNPYQNYPLSRIVATEVDESFRHQLLHGTVHDEGAAMLGGISGHAGLFGTANDLAKLMHLYLYDGVYAGERLIAPGVVSAFSKCRFCEDGNYRALGFDRPNKPGDPNGNAAASAPESSFGHTGFTGTYTWIDPENQLVYVFLSNRVHPTRENRKLYQLNIRTEVLETVYKAMNQAGYKK</sequence>
<dbReference type="PANTHER" id="PTHR30480:SF13">
    <property type="entry name" value="BETA-HEXOSAMINIDASE"/>
    <property type="match status" value="1"/>
</dbReference>
<dbReference type="SUPFAM" id="SSF51445">
    <property type="entry name" value="(Trans)glycosidases"/>
    <property type="match status" value="1"/>
</dbReference>
<evidence type="ECO:0000313" key="9">
    <source>
        <dbReference type="EMBL" id="MFC4872828.1"/>
    </source>
</evidence>
<feature type="region of interest" description="Disordered" evidence="6">
    <location>
        <begin position="926"/>
        <end position="947"/>
    </location>
</feature>
<evidence type="ECO:0000259" key="8">
    <source>
        <dbReference type="Pfam" id="PF00933"/>
    </source>
</evidence>
<dbReference type="Gene3D" id="3.20.20.300">
    <property type="entry name" value="Glycoside hydrolase, family 3, N-terminal domain"/>
    <property type="match status" value="1"/>
</dbReference>
<dbReference type="EC" id="3.2.1.52" evidence="3"/>
<proteinExistence type="inferred from homology"/>
<dbReference type="InterPro" id="IPR012338">
    <property type="entry name" value="Beta-lactam/transpept-like"/>
</dbReference>
<dbReference type="Pfam" id="PF00144">
    <property type="entry name" value="Beta-lactamase"/>
    <property type="match status" value="1"/>
</dbReference>
<organism evidence="9 10">
    <name type="scientific">Negadavirga shengliensis</name>
    <dbReference type="NCBI Taxonomy" id="1389218"/>
    <lineage>
        <taxon>Bacteria</taxon>
        <taxon>Pseudomonadati</taxon>
        <taxon>Bacteroidota</taxon>
        <taxon>Cytophagia</taxon>
        <taxon>Cytophagales</taxon>
        <taxon>Cyclobacteriaceae</taxon>
        <taxon>Negadavirga</taxon>
    </lineage>
</organism>
<dbReference type="PRINTS" id="PR00133">
    <property type="entry name" value="GLHYDRLASE3"/>
</dbReference>
<evidence type="ECO:0000256" key="6">
    <source>
        <dbReference type="SAM" id="MobiDB-lite"/>
    </source>
</evidence>
<keyword evidence="10" id="KW-1185">Reference proteome</keyword>
<dbReference type="InterPro" id="IPR036962">
    <property type="entry name" value="Glyco_hydro_3_N_sf"/>
</dbReference>
<dbReference type="InterPro" id="IPR050226">
    <property type="entry name" value="NagZ_Beta-hexosaminidase"/>
</dbReference>